<keyword evidence="1" id="KW-1133">Transmembrane helix</keyword>
<proteinExistence type="predicted"/>
<evidence type="ECO:0000256" key="1">
    <source>
        <dbReference type="SAM" id="Phobius"/>
    </source>
</evidence>
<accession>A0A8D9BAQ8</accession>
<organism evidence="2">
    <name type="scientific">Cacopsylla melanoneura</name>
    <dbReference type="NCBI Taxonomy" id="428564"/>
    <lineage>
        <taxon>Eukaryota</taxon>
        <taxon>Metazoa</taxon>
        <taxon>Ecdysozoa</taxon>
        <taxon>Arthropoda</taxon>
        <taxon>Hexapoda</taxon>
        <taxon>Insecta</taxon>
        <taxon>Pterygota</taxon>
        <taxon>Neoptera</taxon>
        <taxon>Paraneoptera</taxon>
        <taxon>Hemiptera</taxon>
        <taxon>Sternorrhyncha</taxon>
        <taxon>Psylloidea</taxon>
        <taxon>Psyllidae</taxon>
        <taxon>Psyllinae</taxon>
        <taxon>Cacopsylla</taxon>
    </lineage>
</organism>
<keyword evidence="1" id="KW-0812">Transmembrane</keyword>
<sequence length="104" mass="12251">MIKSQFREKGAKFPHERSFELWKDVCVVAFEMEICIFGQKKIRNLILTMHIIVIGHVYFDGCTSSHLFYTLDPFSLERWPTSILEQGEGEDIDSYTLFTINHYL</sequence>
<evidence type="ECO:0000313" key="2">
    <source>
        <dbReference type="EMBL" id="CAG6779695.1"/>
    </source>
</evidence>
<reference evidence="2" key="1">
    <citation type="submission" date="2021-05" db="EMBL/GenBank/DDBJ databases">
        <authorList>
            <person name="Alioto T."/>
            <person name="Alioto T."/>
            <person name="Gomez Garrido J."/>
        </authorList>
    </citation>
    <scope>NUCLEOTIDE SEQUENCE</scope>
</reference>
<keyword evidence="1" id="KW-0472">Membrane</keyword>
<name>A0A8D9BAQ8_9HEMI</name>
<feature type="transmembrane region" description="Helical" evidence="1">
    <location>
        <begin position="42"/>
        <end position="59"/>
    </location>
</feature>
<dbReference type="AlphaFoldDB" id="A0A8D9BAQ8"/>
<protein>
    <submittedName>
        <fullName evidence="2">Uncharacterized protein</fullName>
    </submittedName>
</protein>
<dbReference type="EMBL" id="HBUF01615080">
    <property type="protein sequence ID" value="CAG6779695.1"/>
    <property type="molecule type" value="Transcribed_RNA"/>
</dbReference>